<dbReference type="EMBL" id="SJTH01000008">
    <property type="protein sequence ID" value="TCJ04516.1"/>
    <property type="molecule type" value="Genomic_DNA"/>
</dbReference>
<dbReference type="SUPFAM" id="SSF53474">
    <property type="entry name" value="alpha/beta-Hydrolases"/>
    <property type="match status" value="1"/>
</dbReference>
<comment type="caution">
    <text evidence="5">The sequence shown here is derived from an EMBL/GenBank/DDBJ whole genome shotgun (WGS) entry which is preliminary data.</text>
</comment>
<keyword evidence="6" id="KW-1185">Reference proteome</keyword>
<comment type="function">
    <text evidence="3">Catalyzes a proton abstraction reaction that results in 2,5-elimination of pyruvate from 2-succinyl-5-enolpyruvyl-6-hydroxy-3-cyclohexene-1-carboxylate (SEPHCHC) and the formation of 2-succinyl-6-hydroxy-2,4-cyclohexadiene-1-carboxylate (SHCHC).</text>
</comment>
<dbReference type="InterPro" id="IPR022485">
    <property type="entry name" value="SHCHC_synthase_MenH"/>
</dbReference>
<dbReference type="Pfam" id="PF00561">
    <property type="entry name" value="Abhydrolase_1"/>
    <property type="match status" value="1"/>
</dbReference>
<dbReference type="AlphaFoldDB" id="A0A4R1B146"/>
<dbReference type="RefSeq" id="WP_131236673.1">
    <property type="nucleotide sequence ID" value="NZ_SJTH01000008.1"/>
</dbReference>
<evidence type="ECO:0000256" key="2">
    <source>
        <dbReference type="ARBA" id="ARBA00023239"/>
    </source>
</evidence>
<organism evidence="5 6">
    <name type="scientific">Cytobacillus praedii</name>
    <dbReference type="NCBI Taxonomy" id="1742358"/>
    <lineage>
        <taxon>Bacteria</taxon>
        <taxon>Bacillati</taxon>
        <taxon>Bacillota</taxon>
        <taxon>Bacilli</taxon>
        <taxon>Bacillales</taxon>
        <taxon>Bacillaceae</taxon>
        <taxon>Cytobacillus</taxon>
    </lineage>
</organism>
<keyword evidence="2 3" id="KW-0456">Lyase</keyword>
<gene>
    <name evidence="3 5" type="primary">menH</name>
    <name evidence="5" type="ORF">E0Y62_08715</name>
</gene>
<comment type="subunit">
    <text evidence="3">Monomer.</text>
</comment>
<evidence type="ECO:0000313" key="5">
    <source>
        <dbReference type="EMBL" id="TCJ04516.1"/>
    </source>
</evidence>
<comment type="pathway">
    <text evidence="3">Quinol/quinone metabolism; menaquinone biosynthesis.</text>
</comment>
<keyword evidence="1 3" id="KW-0474">Menaquinone biosynthesis</keyword>
<reference evidence="5 6" key="1">
    <citation type="submission" date="2019-03" db="EMBL/GenBank/DDBJ databases">
        <authorList>
            <person name="Jensen L."/>
            <person name="Storgaard J."/>
            <person name="Sulaj E."/>
            <person name="Schramm A."/>
            <person name="Marshall I.P.G."/>
        </authorList>
    </citation>
    <scope>NUCLEOTIDE SEQUENCE [LARGE SCALE GENOMIC DNA]</scope>
    <source>
        <strain evidence="5 6">2017H2G3</strain>
    </source>
</reference>
<dbReference type="EC" id="4.2.99.20" evidence="3"/>
<dbReference type="UniPathway" id="UPA00079"/>
<comment type="catalytic activity">
    <reaction evidence="3">
        <text>5-enolpyruvoyl-6-hydroxy-2-succinyl-cyclohex-3-ene-1-carboxylate = (1R,6R)-6-hydroxy-2-succinyl-cyclohexa-2,4-diene-1-carboxylate + pyruvate</text>
        <dbReference type="Rhea" id="RHEA:25597"/>
        <dbReference type="ChEBI" id="CHEBI:15361"/>
        <dbReference type="ChEBI" id="CHEBI:58689"/>
        <dbReference type="ChEBI" id="CHEBI:58818"/>
        <dbReference type="EC" id="4.2.99.20"/>
    </reaction>
</comment>
<dbReference type="InterPro" id="IPR000073">
    <property type="entry name" value="AB_hydrolase_1"/>
</dbReference>
<proteinExistence type="inferred from homology"/>
<dbReference type="GO" id="GO:0009234">
    <property type="term" value="P:menaquinone biosynthetic process"/>
    <property type="evidence" value="ECO:0007669"/>
    <property type="project" value="UniProtKB-UniRule"/>
</dbReference>
<dbReference type="Gene3D" id="3.40.50.1820">
    <property type="entry name" value="alpha/beta hydrolase"/>
    <property type="match status" value="1"/>
</dbReference>
<evidence type="ECO:0000313" key="6">
    <source>
        <dbReference type="Proteomes" id="UP000293846"/>
    </source>
</evidence>
<dbReference type="HAMAP" id="MF_01660">
    <property type="entry name" value="MenH"/>
    <property type="match status" value="1"/>
</dbReference>
<protein>
    <recommendedName>
        <fullName evidence="3">Putative 2-succinyl-6-hydroxy-2,4-cyclohexadiene-1-carboxylate synthase</fullName>
        <shortName evidence="3">SHCHC synthase</shortName>
        <ecNumber evidence="3">4.2.99.20</ecNumber>
    </recommendedName>
</protein>
<evidence type="ECO:0000256" key="3">
    <source>
        <dbReference type="HAMAP-Rule" id="MF_01660"/>
    </source>
</evidence>
<dbReference type="InterPro" id="IPR029058">
    <property type="entry name" value="AB_hydrolase_fold"/>
</dbReference>
<sequence>MNFDINGLAYHVDIWGSAHKQTEPAAMGNIPLVLLHGFTGNAGSWRKLMPHFERHSDVLAIDIVGHGKTGAPADISRYTITSAARDIDWILEKAGIEKANILGYSMGGRLALTFALTYPNKVGKLILESASPGLEEEDQRAARRIQDDKLAVRIQENGIPSFINFWENIPLFDTQKRLAENIQAEIRKQRLANSQIGLINSLKGMGTGSQPSWWKRLNEINMPVLLLTGSLDEKFCQIADRMHGKMKNASRITISDCGHAIHVEKPKMFGTIVNEFLSNDKGQTSSHL</sequence>
<dbReference type="NCBIfam" id="TIGR03695">
    <property type="entry name" value="menH_SHCHC"/>
    <property type="match status" value="1"/>
</dbReference>
<dbReference type="UniPathway" id="UPA01057">
    <property type="reaction ID" value="UER00900"/>
</dbReference>
<feature type="domain" description="AB hydrolase-1" evidence="4">
    <location>
        <begin position="31"/>
        <end position="266"/>
    </location>
</feature>
<dbReference type="Proteomes" id="UP000293846">
    <property type="component" value="Unassembled WGS sequence"/>
</dbReference>
<dbReference type="PRINTS" id="PR00111">
    <property type="entry name" value="ABHYDROLASE"/>
</dbReference>
<name>A0A4R1B146_9BACI</name>
<evidence type="ECO:0000259" key="4">
    <source>
        <dbReference type="Pfam" id="PF00561"/>
    </source>
</evidence>
<accession>A0A4R1B146</accession>
<dbReference type="PANTHER" id="PTHR42916">
    <property type="entry name" value="2-SUCCINYL-5-ENOLPYRUVYL-6-HYDROXY-3-CYCLOHEXENE-1-CARBOXYLATE SYNTHASE"/>
    <property type="match status" value="1"/>
</dbReference>
<dbReference type="STRING" id="1742358.GCA_001439605_03716"/>
<evidence type="ECO:0000256" key="1">
    <source>
        <dbReference type="ARBA" id="ARBA00022428"/>
    </source>
</evidence>
<comment type="pathway">
    <text evidence="3">Quinol/quinone metabolism; 1,4-dihydroxy-2-naphthoate biosynthesis; 1,4-dihydroxy-2-naphthoate from chorismate: step 3/7.</text>
</comment>
<dbReference type="OrthoDB" id="9808398at2"/>
<dbReference type="PANTHER" id="PTHR42916:SF1">
    <property type="entry name" value="PROTEIN PHYLLO, CHLOROPLASTIC"/>
    <property type="match status" value="1"/>
</dbReference>
<dbReference type="GO" id="GO:0070205">
    <property type="term" value="F:2-succinyl-6-hydroxy-2,4-cyclohexadiene-1-carboxylate synthase activity"/>
    <property type="evidence" value="ECO:0007669"/>
    <property type="project" value="UniProtKB-UniRule"/>
</dbReference>
<comment type="similarity">
    <text evidence="3">Belongs to the AB hydrolase superfamily. MenH family.</text>
</comment>